<feature type="compositionally biased region" description="Polar residues" evidence="3">
    <location>
        <begin position="26"/>
        <end position="40"/>
    </location>
</feature>
<gene>
    <name evidence="6" type="ORF">CPLU01_14908</name>
</gene>
<dbReference type="Pfam" id="PF00023">
    <property type="entry name" value="Ank"/>
    <property type="match status" value="1"/>
</dbReference>
<accession>A0A8H6JFY7</accession>
<evidence type="ECO:0000256" key="3">
    <source>
        <dbReference type="SAM" id="MobiDB-lite"/>
    </source>
</evidence>
<feature type="compositionally biased region" description="Polar residues" evidence="3">
    <location>
        <begin position="61"/>
        <end position="77"/>
    </location>
</feature>
<name>A0A8H6JFY7_9PEZI</name>
<dbReference type="Gene3D" id="3.40.50.300">
    <property type="entry name" value="P-loop containing nucleotide triphosphate hydrolases"/>
    <property type="match status" value="1"/>
</dbReference>
<dbReference type="AlphaFoldDB" id="A0A8H6JFY7"/>
<evidence type="ECO:0000313" key="7">
    <source>
        <dbReference type="Proteomes" id="UP000654918"/>
    </source>
</evidence>
<dbReference type="Gene3D" id="1.25.40.20">
    <property type="entry name" value="Ankyrin repeat-containing domain"/>
    <property type="match status" value="1"/>
</dbReference>
<organism evidence="6 7">
    <name type="scientific">Colletotrichum plurivorum</name>
    <dbReference type="NCBI Taxonomy" id="2175906"/>
    <lineage>
        <taxon>Eukaryota</taxon>
        <taxon>Fungi</taxon>
        <taxon>Dikarya</taxon>
        <taxon>Ascomycota</taxon>
        <taxon>Pezizomycotina</taxon>
        <taxon>Sordariomycetes</taxon>
        <taxon>Hypocreomycetidae</taxon>
        <taxon>Glomerellales</taxon>
        <taxon>Glomerellaceae</taxon>
        <taxon>Colletotrichum</taxon>
        <taxon>Colletotrichum orchidearum species complex</taxon>
    </lineage>
</organism>
<evidence type="ECO:0000259" key="5">
    <source>
        <dbReference type="Pfam" id="PF24883"/>
    </source>
</evidence>
<protein>
    <submittedName>
        <fullName evidence="6">NACHT and ankyrin domain protein</fullName>
    </submittedName>
</protein>
<feature type="compositionally biased region" description="Polar residues" evidence="3">
    <location>
        <begin position="84"/>
        <end position="96"/>
    </location>
</feature>
<dbReference type="InterPro" id="IPR056884">
    <property type="entry name" value="NPHP3-like_N"/>
</dbReference>
<feature type="repeat" description="ANK" evidence="2">
    <location>
        <begin position="822"/>
        <end position="854"/>
    </location>
</feature>
<dbReference type="InterPro" id="IPR027417">
    <property type="entry name" value="P-loop_NTPase"/>
</dbReference>
<dbReference type="SMART" id="SM00248">
    <property type="entry name" value="ANK"/>
    <property type="match status" value="2"/>
</dbReference>
<dbReference type="EMBL" id="WIGO01000436">
    <property type="protein sequence ID" value="KAF6812382.1"/>
    <property type="molecule type" value="Genomic_DNA"/>
</dbReference>
<comment type="caution">
    <text evidence="6">The sequence shown here is derived from an EMBL/GenBank/DDBJ whole genome shotgun (WGS) entry which is preliminary data.</text>
</comment>
<dbReference type="PANTHER" id="PTHR10039">
    <property type="entry name" value="AMELOGENIN"/>
    <property type="match status" value="1"/>
</dbReference>
<dbReference type="PROSITE" id="PS50088">
    <property type="entry name" value="ANK_REPEAT"/>
    <property type="match status" value="1"/>
</dbReference>
<evidence type="ECO:0000256" key="2">
    <source>
        <dbReference type="PROSITE-ProRule" id="PRU00023"/>
    </source>
</evidence>
<proteinExistence type="predicted"/>
<sequence>MSCGTMAPGFRDRIRRKFRREHGGQATATPSSASHSQPNIAASDVAPTESSIVVPAPYNTDPPSTQQGTEAETTNSAPALVSTAPDSPSQTATSSFEEPIEDPTALWARAFRRFREREPDLASDYTTHLTDLSPDATVEPNGLGSADSVARIVERLLASREEKQWKFSLQGRSINVRRQIEKLAKFLVWSDGVVKTAVSAQPHAALSWSAVSILLPLITVSTELNDAMLEGLESFNRIQVFWKMYEDSTSPNTQPKANDLLDLVVMLYSQIVKYHARVVCHLSNTQMRRAWDDIGGGNAWKSEAEKQSREILQNIYGILDDKTEREILEQPFADHETYKSLNPPRVAGTCEWFFRDSRFLDWRDSDSSRLLLVLAGPGSGKSVLSRALIDERRLSTSSATSTACFFFFKDGDKERMTCASALAALLDHLFTQDPRGRLIDRAKSVYQQAGKNLSKAPGQLWKVLLSCVKSPEVGEVICLIDALDECQEQERRVLIDLLKGFYGDEKCFVAISNLKFLVTNRPHDKIEHPFRPLLALKHHSTYIPFHGSDKTHTISQEINTVIDEKVRGLTGNFTEDDRARISDHLKGMRNTSHLWLRLVFQIIEDSPSDYSRPFDVDSLLTDLPTEVSDAYEKLLRTACNPKSQKKMELLFEILLAAGRPLRIDEVDEALTIALRMAPFGSYMEFKQQTWGLDGLGNFLALAIPDLCDIAYSAKPSSSFPLRYAVKMFTGHCNALNSEEKSYYYEEVMKLIREGPQLDVLLWYFRRDDSWLTHLAIQFEELGVACFLGLDFVVGKILSLKDRDFNINSQIKAADHMYGAHIDGFALIHVATARNHINIVKTLIKHGADHNLVPNKLHGSPLEMAMDRKHFEVAQVFLHHGTTTPTSDPAIVDETSFLKLLRPNKS</sequence>
<feature type="region of interest" description="Disordered" evidence="3">
    <location>
        <begin position="1"/>
        <end position="99"/>
    </location>
</feature>
<feature type="domain" description="Nephrocystin 3-like N-terminal" evidence="5">
    <location>
        <begin position="348"/>
        <end position="521"/>
    </location>
</feature>
<evidence type="ECO:0000259" key="4">
    <source>
        <dbReference type="Pfam" id="PF17100"/>
    </source>
</evidence>
<reference evidence="6" key="1">
    <citation type="journal article" date="2020" name="Phytopathology">
        <title>Genome Sequence Resources of Colletotrichum truncatum, C. plurivorum, C. musicola, and C. sojae: Four Species Pathogenic to Soybean (Glycine max).</title>
        <authorList>
            <person name="Rogerio F."/>
            <person name="Boufleur T.R."/>
            <person name="Ciampi-Guillardi M."/>
            <person name="Sukno S.A."/>
            <person name="Thon M.R."/>
            <person name="Massola Junior N.S."/>
            <person name="Baroncelli R."/>
        </authorList>
    </citation>
    <scope>NUCLEOTIDE SEQUENCE</scope>
    <source>
        <strain evidence="6">LFN00145</strain>
    </source>
</reference>
<feature type="domain" description="NWD NACHT-NTPase N-terminal" evidence="4">
    <location>
        <begin position="105"/>
        <end position="305"/>
    </location>
</feature>
<dbReference type="Pfam" id="PF24883">
    <property type="entry name" value="NPHP3_N"/>
    <property type="match status" value="1"/>
</dbReference>
<keyword evidence="1" id="KW-0677">Repeat</keyword>
<keyword evidence="2" id="KW-0040">ANK repeat</keyword>
<dbReference type="PROSITE" id="PS50297">
    <property type="entry name" value="ANK_REP_REGION"/>
    <property type="match status" value="1"/>
</dbReference>
<dbReference type="InterPro" id="IPR036770">
    <property type="entry name" value="Ankyrin_rpt-contain_sf"/>
</dbReference>
<evidence type="ECO:0000313" key="6">
    <source>
        <dbReference type="EMBL" id="KAF6812382.1"/>
    </source>
</evidence>
<dbReference type="InterPro" id="IPR031359">
    <property type="entry name" value="NACHT_N"/>
</dbReference>
<evidence type="ECO:0000256" key="1">
    <source>
        <dbReference type="ARBA" id="ARBA00022737"/>
    </source>
</evidence>
<dbReference type="Proteomes" id="UP000654918">
    <property type="component" value="Unassembled WGS sequence"/>
</dbReference>
<dbReference type="SUPFAM" id="SSF48403">
    <property type="entry name" value="Ankyrin repeat"/>
    <property type="match status" value="1"/>
</dbReference>
<dbReference type="Pfam" id="PF17100">
    <property type="entry name" value="NACHT_N"/>
    <property type="match status" value="1"/>
</dbReference>
<dbReference type="InterPro" id="IPR002110">
    <property type="entry name" value="Ankyrin_rpt"/>
</dbReference>
<keyword evidence="7" id="KW-1185">Reference proteome</keyword>